<sequence>MAPSRSSPGTGQLFLSSSSKTAPAQFTHLSGTYPLKLLAPTPLPSQPSNFRVCYMLAYGGGLVAGDAISLHGSTKVFKTRAGLRPPLARRDGGSDTKGAGATATSEMTRQRLLVHLEPGSLLLLLPDPIQPFKSSSYIQSQRFIFPAPSSPDQHTASPPANALILDWYTSGRNNTQSSTSKYQEEWEFDVYSSMNEIVYASPTTALPSVQPPNEHPAHVSGNTIHTSASPSVSPPIIPFMHEKVTLTNTPPTTTTTSSHATNNSTGTPLQTRMRPYQTYATLLIHGPLLAPLTTHLAALANSQRERQFQGNKPDTLVWSFSTIAAPREGVHFFRRAGPDPVDEHSGGSGGDSSKGGTVGGTGILRVAGTETERVKLWIEEALVVGQVRDLVGDALWQRVF</sequence>
<organism evidence="1 2">
    <name type="scientific">Naganishia friedmannii</name>
    <dbReference type="NCBI Taxonomy" id="89922"/>
    <lineage>
        <taxon>Eukaryota</taxon>
        <taxon>Fungi</taxon>
        <taxon>Dikarya</taxon>
        <taxon>Basidiomycota</taxon>
        <taxon>Agaricomycotina</taxon>
        <taxon>Tremellomycetes</taxon>
        <taxon>Filobasidiales</taxon>
        <taxon>Filobasidiaceae</taxon>
        <taxon>Naganishia</taxon>
    </lineage>
</organism>
<keyword evidence="2" id="KW-1185">Reference proteome</keyword>
<evidence type="ECO:0000313" key="2">
    <source>
        <dbReference type="Proteomes" id="UP001227268"/>
    </source>
</evidence>
<dbReference type="Proteomes" id="UP001227268">
    <property type="component" value="Unassembled WGS sequence"/>
</dbReference>
<reference evidence="1" key="1">
    <citation type="submission" date="2023-04" db="EMBL/GenBank/DDBJ databases">
        <title>Draft Genome sequencing of Naganishia species isolated from polar environments using Oxford Nanopore Technology.</title>
        <authorList>
            <person name="Leo P."/>
            <person name="Venkateswaran K."/>
        </authorList>
    </citation>
    <scope>NUCLEOTIDE SEQUENCE</scope>
    <source>
        <strain evidence="1">MNA-CCFEE 5423</strain>
    </source>
</reference>
<protein>
    <submittedName>
        <fullName evidence="1">Uncharacterized protein</fullName>
    </submittedName>
</protein>
<evidence type="ECO:0000313" key="1">
    <source>
        <dbReference type="EMBL" id="KAJ9103975.1"/>
    </source>
</evidence>
<comment type="caution">
    <text evidence="1">The sequence shown here is derived from an EMBL/GenBank/DDBJ whole genome shotgun (WGS) entry which is preliminary data.</text>
</comment>
<dbReference type="EMBL" id="JASBWT010000006">
    <property type="protein sequence ID" value="KAJ9103975.1"/>
    <property type="molecule type" value="Genomic_DNA"/>
</dbReference>
<accession>A0ACC2VWY4</accession>
<proteinExistence type="predicted"/>
<gene>
    <name evidence="1" type="ORF">QFC21_002438</name>
</gene>
<name>A0ACC2VWY4_9TREE</name>